<protein>
    <submittedName>
        <fullName evidence="1">Uncharacterized protein</fullName>
    </submittedName>
</protein>
<sequence length="167" mass="19669">MRKDYKETCLSYEELKKVYQPTALTNQEYLIPWISMFPNQMGVKLRIEVETKEDINTDTIEFKSVDGIKFTPNKFSLSEAQNKEVIVECNKPLIVDTIVEIINQEEVVVGKVCFYANHNLNTLKVKFLRLKGNEKDNTYNEKVFNQMTLEWMNELKKNSRINILIKH</sequence>
<reference evidence="2" key="1">
    <citation type="submission" date="2012-06" db="EMBL/GenBank/DDBJ databases">
        <title>The complete genome of Flexibacter litoralis DSM 6794.</title>
        <authorList>
            <person name="Lucas S."/>
            <person name="Copeland A."/>
            <person name="Lapidus A."/>
            <person name="Glavina del Rio T."/>
            <person name="Dalin E."/>
            <person name="Tice H."/>
            <person name="Bruce D."/>
            <person name="Goodwin L."/>
            <person name="Pitluck S."/>
            <person name="Peters L."/>
            <person name="Ovchinnikova G."/>
            <person name="Lu M."/>
            <person name="Kyrpides N."/>
            <person name="Mavromatis K."/>
            <person name="Ivanova N."/>
            <person name="Brettin T."/>
            <person name="Detter J.C."/>
            <person name="Han C."/>
            <person name="Larimer F."/>
            <person name="Land M."/>
            <person name="Hauser L."/>
            <person name="Markowitz V."/>
            <person name="Cheng J.-F."/>
            <person name="Hugenholtz P."/>
            <person name="Woyke T."/>
            <person name="Wu D."/>
            <person name="Spring S."/>
            <person name="Lang E."/>
            <person name="Kopitz M."/>
            <person name="Brambilla E."/>
            <person name="Klenk H.-P."/>
            <person name="Eisen J.A."/>
        </authorList>
    </citation>
    <scope>NUCLEOTIDE SEQUENCE [LARGE SCALE GENOMIC DNA]</scope>
    <source>
        <strain evidence="2">ATCC 23117 / DSM 6794 / NBRC 15988 / NCIMB 1366 / Sio-4</strain>
    </source>
</reference>
<accession>I4ANQ0</accession>
<organism evidence="1 2">
    <name type="scientific">Bernardetia litoralis (strain ATCC 23117 / DSM 6794 / NBRC 15988 / NCIMB 1366 / Fx l1 / Sio-4)</name>
    <name type="common">Flexibacter litoralis</name>
    <dbReference type="NCBI Taxonomy" id="880071"/>
    <lineage>
        <taxon>Bacteria</taxon>
        <taxon>Pseudomonadati</taxon>
        <taxon>Bacteroidota</taxon>
        <taxon>Cytophagia</taxon>
        <taxon>Cytophagales</taxon>
        <taxon>Bernardetiaceae</taxon>
        <taxon>Bernardetia</taxon>
    </lineage>
</organism>
<evidence type="ECO:0000313" key="1">
    <source>
        <dbReference type="EMBL" id="AFM05585.1"/>
    </source>
</evidence>
<dbReference type="EMBL" id="CP003345">
    <property type="protein sequence ID" value="AFM05585.1"/>
    <property type="molecule type" value="Genomic_DNA"/>
</dbReference>
<dbReference type="HOGENOM" id="CLU_1592114_0_0_10"/>
<proteinExistence type="predicted"/>
<evidence type="ECO:0000313" key="2">
    <source>
        <dbReference type="Proteomes" id="UP000006054"/>
    </source>
</evidence>
<dbReference type="KEGG" id="fli:Fleli_3255"/>
<keyword evidence="2" id="KW-1185">Reference proteome</keyword>
<dbReference type="OrthoDB" id="6717961at2"/>
<gene>
    <name evidence="1" type="ordered locus">Fleli_3255</name>
</gene>
<dbReference type="Proteomes" id="UP000006054">
    <property type="component" value="Chromosome"/>
</dbReference>
<dbReference type="AlphaFoldDB" id="I4ANQ0"/>
<name>I4ANQ0_BERLS</name>
<dbReference type="RefSeq" id="WP_014799015.1">
    <property type="nucleotide sequence ID" value="NC_018018.1"/>
</dbReference>